<evidence type="ECO:0000256" key="1">
    <source>
        <dbReference type="ARBA" id="ARBA00008324"/>
    </source>
</evidence>
<dbReference type="InterPro" id="IPR029069">
    <property type="entry name" value="HotDog_dom_sf"/>
</dbReference>
<dbReference type="Pfam" id="PF03061">
    <property type="entry name" value="4HBT"/>
    <property type="match status" value="1"/>
</dbReference>
<dbReference type="Proteomes" id="UP000199356">
    <property type="component" value="Unassembled WGS sequence"/>
</dbReference>
<dbReference type="SUPFAM" id="SSF54637">
    <property type="entry name" value="Thioesterase/thiol ester dehydrase-isomerase"/>
    <property type="match status" value="1"/>
</dbReference>
<dbReference type="NCBIfam" id="TIGR00369">
    <property type="entry name" value="unchar_dom_1"/>
    <property type="match status" value="1"/>
</dbReference>
<comment type="similarity">
    <text evidence="1">Belongs to the thioesterase PaaI family.</text>
</comment>
<dbReference type="STRING" id="441119.SAMN04488047_102199"/>
<dbReference type="PANTHER" id="PTHR21660:SF1">
    <property type="entry name" value="ACYL-COENZYME A THIOESTERASE 13"/>
    <property type="match status" value="1"/>
</dbReference>
<gene>
    <name evidence="4" type="ORF">SAMN04488047_102199</name>
</gene>
<dbReference type="PANTHER" id="PTHR21660">
    <property type="entry name" value="THIOESTERASE SUPERFAMILY MEMBER-RELATED"/>
    <property type="match status" value="1"/>
</dbReference>
<dbReference type="InterPro" id="IPR003736">
    <property type="entry name" value="PAAI_dom"/>
</dbReference>
<name>A0A1I5MDR6_9RHOB</name>
<dbReference type="RefSeq" id="WP_093418327.1">
    <property type="nucleotide sequence ID" value="NZ_FOXA01000002.1"/>
</dbReference>
<evidence type="ECO:0000256" key="2">
    <source>
        <dbReference type="ARBA" id="ARBA00022801"/>
    </source>
</evidence>
<feature type="domain" description="Thioesterase" evidence="3">
    <location>
        <begin position="68"/>
        <end position="144"/>
    </location>
</feature>
<organism evidence="4 5">
    <name type="scientific">Tranquillimonas alkanivorans</name>
    <dbReference type="NCBI Taxonomy" id="441119"/>
    <lineage>
        <taxon>Bacteria</taxon>
        <taxon>Pseudomonadati</taxon>
        <taxon>Pseudomonadota</taxon>
        <taxon>Alphaproteobacteria</taxon>
        <taxon>Rhodobacterales</taxon>
        <taxon>Roseobacteraceae</taxon>
        <taxon>Tranquillimonas</taxon>
    </lineage>
</organism>
<keyword evidence="5" id="KW-1185">Reference proteome</keyword>
<dbReference type="OrthoDB" id="9813282at2"/>
<evidence type="ECO:0000259" key="3">
    <source>
        <dbReference type="Pfam" id="PF03061"/>
    </source>
</evidence>
<accession>A0A1I5MDR6</accession>
<sequence length="159" mass="17127">MKIAQTPDELATREQMLSMSGLEFMHAMLEGRVSGPVIAGVMNFALKSVEPKRVVFRGTPDTRHLNPMGGVHGGWYGTVLDSAFGCAVMTTLPRGSYYTTLEYKVNLTRALPMGMEVLAEATVSHAGRSTAVVAGEIRGREDGKLYATGTSTCLVMTPR</sequence>
<evidence type="ECO:0000313" key="4">
    <source>
        <dbReference type="EMBL" id="SFP07076.1"/>
    </source>
</evidence>
<dbReference type="EMBL" id="FOXA01000002">
    <property type="protein sequence ID" value="SFP07076.1"/>
    <property type="molecule type" value="Genomic_DNA"/>
</dbReference>
<dbReference type="InterPro" id="IPR006683">
    <property type="entry name" value="Thioestr_dom"/>
</dbReference>
<dbReference type="Gene3D" id="3.10.129.10">
    <property type="entry name" value="Hotdog Thioesterase"/>
    <property type="match status" value="1"/>
</dbReference>
<reference evidence="4 5" key="1">
    <citation type="submission" date="2016-10" db="EMBL/GenBank/DDBJ databases">
        <authorList>
            <person name="de Groot N.N."/>
        </authorList>
    </citation>
    <scope>NUCLEOTIDE SEQUENCE [LARGE SCALE GENOMIC DNA]</scope>
    <source>
        <strain evidence="4 5">DSM 19547</strain>
    </source>
</reference>
<dbReference type="GO" id="GO:0047617">
    <property type="term" value="F:fatty acyl-CoA hydrolase activity"/>
    <property type="evidence" value="ECO:0007669"/>
    <property type="project" value="InterPro"/>
</dbReference>
<proteinExistence type="inferred from homology"/>
<evidence type="ECO:0000313" key="5">
    <source>
        <dbReference type="Proteomes" id="UP000199356"/>
    </source>
</evidence>
<dbReference type="AlphaFoldDB" id="A0A1I5MDR6"/>
<protein>
    <submittedName>
        <fullName evidence="4">Uncharacterized domain 1-containing protein</fullName>
    </submittedName>
</protein>
<dbReference type="CDD" id="cd03443">
    <property type="entry name" value="PaaI_thioesterase"/>
    <property type="match status" value="1"/>
</dbReference>
<keyword evidence="2" id="KW-0378">Hydrolase</keyword>
<dbReference type="InterPro" id="IPR039298">
    <property type="entry name" value="ACOT13"/>
</dbReference>